<feature type="non-terminal residue" evidence="1">
    <location>
        <position position="253"/>
    </location>
</feature>
<dbReference type="Proteomes" id="UP000313645">
    <property type="component" value="Unassembled WGS sequence"/>
</dbReference>
<reference evidence="1 2" key="1">
    <citation type="submission" date="2019-02" db="EMBL/GenBank/DDBJ databases">
        <title>Marinobacter halodurans sp. nov., a marine bacterium isolated from sea tidal flat.</title>
        <authorList>
            <person name="Yoo Y."/>
            <person name="Lee D.W."/>
            <person name="Kim B.S."/>
            <person name="Kim J.-J."/>
        </authorList>
    </citation>
    <scope>NUCLEOTIDE SEQUENCE [LARGE SCALE GENOMIC DNA]</scope>
    <source>
        <strain evidence="1 2">YJ-S3-2</strain>
    </source>
</reference>
<gene>
    <name evidence="1" type="ORF">EZI54_20115</name>
</gene>
<evidence type="ECO:0000313" key="2">
    <source>
        <dbReference type="Proteomes" id="UP000313645"/>
    </source>
</evidence>
<sequence length="253" mass="27175">MSYRLASVEELPRSSDALVTLVHPLSAVDIVKRILSPHAVTDIPIENLDPRQKPSLLLEQLAQGEQVLFDASGASPGIFLNRRPESESVMGNLPPRLTRALDDYWEGQTNHGLGPRPIQSDSLAPAIEPAYQPPPPQGTPAEAGQRTLDLLYRWPDGSGVAGAPFAVTGLDDFRSGTLDDQGQAQVTGLLDPLVDVRFGEPAPAGETAVLRQQLQAQLDAMVARERREAARLDASTADLPLTFNAGVHVVFGL</sequence>
<dbReference type="EMBL" id="SJDL01000042">
    <property type="protein sequence ID" value="TBW49254.1"/>
    <property type="molecule type" value="Genomic_DNA"/>
</dbReference>
<accession>A0ABY1ZFF8</accession>
<comment type="caution">
    <text evidence="1">The sequence shown here is derived from an EMBL/GenBank/DDBJ whole genome shotgun (WGS) entry which is preliminary data.</text>
</comment>
<keyword evidence="2" id="KW-1185">Reference proteome</keyword>
<protein>
    <submittedName>
        <fullName evidence="1">Uncharacterized protein</fullName>
    </submittedName>
</protein>
<name>A0ABY1ZFF8_9GAMM</name>
<dbReference type="RefSeq" id="WP_131483676.1">
    <property type="nucleotide sequence ID" value="NZ_SJDL01000042.1"/>
</dbReference>
<proteinExistence type="predicted"/>
<organism evidence="1 2">
    <name type="scientific">Marinobacter halodurans</name>
    <dbReference type="NCBI Taxonomy" id="2528979"/>
    <lineage>
        <taxon>Bacteria</taxon>
        <taxon>Pseudomonadati</taxon>
        <taxon>Pseudomonadota</taxon>
        <taxon>Gammaproteobacteria</taxon>
        <taxon>Pseudomonadales</taxon>
        <taxon>Marinobacteraceae</taxon>
        <taxon>Marinobacter</taxon>
    </lineage>
</organism>
<evidence type="ECO:0000313" key="1">
    <source>
        <dbReference type="EMBL" id="TBW49254.1"/>
    </source>
</evidence>